<keyword evidence="6" id="KW-1185">Reference proteome</keyword>
<name>A0AAW0ED26_9AGAR</name>
<dbReference type="SUPFAM" id="SSF53933">
    <property type="entry name" value="Microbial ribonucleases"/>
    <property type="match status" value="1"/>
</dbReference>
<feature type="signal peptide" evidence="4">
    <location>
        <begin position="1"/>
        <end position="20"/>
    </location>
</feature>
<organism evidence="5 6">
    <name type="scientific">Favolaschia claudopus</name>
    <dbReference type="NCBI Taxonomy" id="2862362"/>
    <lineage>
        <taxon>Eukaryota</taxon>
        <taxon>Fungi</taxon>
        <taxon>Dikarya</taxon>
        <taxon>Basidiomycota</taxon>
        <taxon>Agaricomycotina</taxon>
        <taxon>Agaricomycetes</taxon>
        <taxon>Agaricomycetidae</taxon>
        <taxon>Agaricales</taxon>
        <taxon>Marasmiineae</taxon>
        <taxon>Mycenaceae</taxon>
        <taxon>Favolaschia</taxon>
    </lineage>
</organism>
<dbReference type="GO" id="GO:0004540">
    <property type="term" value="F:RNA nuclease activity"/>
    <property type="evidence" value="ECO:0007669"/>
    <property type="project" value="InterPro"/>
</dbReference>
<dbReference type="EMBL" id="JAWWNJ010000002">
    <property type="protein sequence ID" value="KAK7061438.1"/>
    <property type="molecule type" value="Genomic_DNA"/>
</dbReference>
<evidence type="ECO:0000313" key="5">
    <source>
        <dbReference type="EMBL" id="KAK7061438.1"/>
    </source>
</evidence>
<feature type="chain" id="PRO_5043350986" evidence="4">
    <location>
        <begin position="21"/>
        <end position="325"/>
    </location>
</feature>
<evidence type="ECO:0000256" key="4">
    <source>
        <dbReference type="SAM" id="SignalP"/>
    </source>
</evidence>
<evidence type="ECO:0000256" key="3">
    <source>
        <dbReference type="SAM" id="MobiDB-lite"/>
    </source>
</evidence>
<evidence type="ECO:0000256" key="2">
    <source>
        <dbReference type="ARBA" id="ARBA00022801"/>
    </source>
</evidence>
<accession>A0AAW0ED26</accession>
<protein>
    <submittedName>
        <fullName evidence="5">Uncharacterized protein</fullName>
    </submittedName>
</protein>
<keyword evidence="4" id="KW-0732">Signal</keyword>
<gene>
    <name evidence="5" type="ORF">R3P38DRAFT_2757895</name>
</gene>
<evidence type="ECO:0000256" key="1">
    <source>
        <dbReference type="ARBA" id="ARBA00022722"/>
    </source>
</evidence>
<reference evidence="5 6" key="1">
    <citation type="journal article" date="2024" name="J Genomics">
        <title>Draft genome sequencing and assembly of Favolaschia claudopus CIRM-BRFM 2984 isolated from oak limbs.</title>
        <authorList>
            <person name="Navarro D."/>
            <person name="Drula E."/>
            <person name="Chaduli D."/>
            <person name="Cazenave R."/>
            <person name="Ahrendt S."/>
            <person name="Wang J."/>
            <person name="Lipzen A."/>
            <person name="Daum C."/>
            <person name="Barry K."/>
            <person name="Grigoriev I.V."/>
            <person name="Favel A."/>
            <person name="Rosso M.N."/>
            <person name="Martin F."/>
        </authorList>
    </citation>
    <scope>NUCLEOTIDE SEQUENCE [LARGE SCALE GENOMIC DNA]</scope>
    <source>
        <strain evidence="5 6">CIRM-BRFM 2984</strain>
    </source>
</reference>
<keyword evidence="1" id="KW-0540">Nuclease</keyword>
<dbReference type="GO" id="GO:0003723">
    <property type="term" value="F:RNA binding"/>
    <property type="evidence" value="ECO:0007669"/>
    <property type="project" value="InterPro"/>
</dbReference>
<dbReference type="InterPro" id="IPR016191">
    <property type="entry name" value="Ribonuclease/ribotoxin"/>
</dbReference>
<dbReference type="AlphaFoldDB" id="A0AAW0ED26"/>
<dbReference type="Proteomes" id="UP001362999">
    <property type="component" value="Unassembled WGS sequence"/>
</dbReference>
<comment type="caution">
    <text evidence="5">The sequence shown here is derived from an EMBL/GenBank/DDBJ whole genome shotgun (WGS) entry which is preliminary data.</text>
</comment>
<sequence>MNQRFFALFVLLFVAVAVVAAPVNIGDDSLEARAAKKVAVVKKPVVKKPVVAKPVAKTPVAKPAAKPVVKPVAKPVTKPATVPAAKPATKPVTKPVTKPATKPVAAPVTSCPIPKKTAVRRFLEYVGFARTTPVASCPTISTPSVPSVPAPAASAKVDKKAAKASAAAAKSASKSAAAAAASASAAAAKRPIGAVANAPTRAVRCNDKTGATTDIPLAAIQTAVSLAQAGPLVVTKNAVKFPHVFNNREGVRVAAACAGKVLEEQAVGPDMSTFQNIPSILGNFNEFRVLITTPDATTGATTFCGVMTHGASTTGTFDKDLCTEI</sequence>
<evidence type="ECO:0000313" key="6">
    <source>
        <dbReference type="Proteomes" id="UP001362999"/>
    </source>
</evidence>
<proteinExistence type="predicted"/>
<feature type="region of interest" description="Disordered" evidence="3">
    <location>
        <begin position="82"/>
        <end position="106"/>
    </location>
</feature>
<dbReference type="GO" id="GO:0016787">
    <property type="term" value="F:hydrolase activity"/>
    <property type="evidence" value="ECO:0007669"/>
    <property type="project" value="UniProtKB-KW"/>
</dbReference>
<dbReference type="Gene3D" id="3.10.450.30">
    <property type="entry name" value="Microbial ribonucleases"/>
    <property type="match status" value="1"/>
</dbReference>
<keyword evidence="2" id="KW-0378">Hydrolase</keyword>